<reference evidence="2" key="2">
    <citation type="submission" date="2015-01" db="EMBL/GenBank/DDBJ databases">
        <title>Evolutionary Origins and Diversification of the Mycorrhizal Mutualists.</title>
        <authorList>
            <consortium name="DOE Joint Genome Institute"/>
            <consortium name="Mycorrhizal Genomics Consortium"/>
            <person name="Kohler A."/>
            <person name="Kuo A."/>
            <person name="Nagy L.G."/>
            <person name="Floudas D."/>
            <person name="Copeland A."/>
            <person name="Barry K.W."/>
            <person name="Cichocki N."/>
            <person name="Veneault-Fourrey C."/>
            <person name="LaButti K."/>
            <person name="Lindquist E.A."/>
            <person name="Lipzen A."/>
            <person name="Lundell T."/>
            <person name="Morin E."/>
            <person name="Murat C."/>
            <person name="Riley R."/>
            <person name="Ohm R."/>
            <person name="Sun H."/>
            <person name="Tunlid A."/>
            <person name="Henrissat B."/>
            <person name="Grigoriev I.V."/>
            <person name="Hibbett D.S."/>
            <person name="Martin F."/>
        </authorList>
    </citation>
    <scope>NUCLEOTIDE SEQUENCE [LARGE SCALE GENOMIC DNA]</scope>
    <source>
        <strain evidence="2">Ve08.2h10</strain>
    </source>
</reference>
<gene>
    <name evidence="1" type="ORF">PAXRUDRAFT_828987</name>
</gene>
<dbReference type="AlphaFoldDB" id="A0A0D0D914"/>
<dbReference type="HOGENOM" id="CLU_2850366_0_0_1"/>
<keyword evidence="2" id="KW-1185">Reference proteome</keyword>
<sequence>MTEKVAVRSFDATKVLASHIIMVETAKACKSDRHCSYSLLLMGCVAGLLQHSGKPHILIQKKYGT</sequence>
<dbReference type="InParanoid" id="A0A0D0D914"/>
<dbReference type="Proteomes" id="UP000054538">
    <property type="component" value="Unassembled WGS sequence"/>
</dbReference>
<evidence type="ECO:0000313" key="1">
    <source>
        <dbReference type="EMBL" id="KIK93457.1"/>
    </source>
</evidence>
<protein>
    <submittedName>
        <fullName evidence="1">Uncharacterized protein</fullName>
    </submittedName>
</protein>
<reference evidence="1 2" key="1">
    <citation type="submission" date="2014-04" db="EMBL/GenBank/DDBJ databases">
        <authorList>
            <consortium name="DOE Joint Genome Institute"/>
            <person name="Kuo A."/>
            <person name="Kohler A."/>
            <person name="Jargeat P."/>
            <person name="Nagy L.G."/>
            <person name="Floudas D."/>
            <person name="Copeland A."/>
            <person name="Barry K.W."/>
            <person name="Cichocki N."/>
            <person name="Veneault-Fourrey C."/>
            <person name="LaButti K."/>
            <person name="Lindquist E.A."/>
            <person name="Lipzen A."/>
            <person name="Lundell T."/>
            <person name="Morin E."/>
            <person name="Murat C."/>
            <person name="Sun H."/>
            <person name="Tunlid A."/>
            <person name="Henrissat B."/>
            <person name="Grigoriev I.V."/>
            <person name="Hibbett D.S."/>
            <person name="Martin F."/>
            <person name="Nordberg H.P."/>
            <person name="Cantor M.N."/>
            <person name="Hua S.X."/>
        </authorList>
    </citation>
    <scope>NUCLEOTIDE SEQUENCE [LARGE SCALE GENOMIC DNA]</scope>
    <source>
        <strain evidence="1 2">Ve08.2h10</strain>
    </source>
</reference>
<name>A0A0D0D914_9AGAM</name>
<proteinExistence type="predicted"/>
<evidence type="ECO:0000313" key="2">
    <source>
        <dbReference type="Proteomes" id="UP000054538"/>
    </source>
</evidence>
<dbReference type="EMBL" id="KN825184">
    <property type="protein sequence ID" value="KIK93457.1"/>
    <property type="molecule type" value="Genomic_DNA"/>
</dbReference>
<organism evidence="1 2">
    <name type="scientific">Paxillus rubicundulus Ve08.2h10</name>
    <dbReference type="NCBI Taxonomy" id="930991"/>
    <lineage>
        <taxon>Eukaryota</taxon>
        <taxon>Fungi</taxon>
        <taxon>Dikarya</taxon>
        <taxon>Basidiomycota</taxon>
        <taxon>Agaricomycotina</taxon>
        <taxon>Agaricomycetes</taxon>
        <taxon>Agaricomycetidae</taxon>
        <taxon>Boletales</taxon>
        <taxon>Paxilineae</taxon>
        <taxon>Paxillaceae</taxon>
        <taxon>Paxillus</taxon>
    </lineage>
</organism>
<accession>A0A0D0D914</accession>